<keyword evidence="5" id="KW-0472">Membrane</keyword>
<comment type="caution">
    <text evidence="8">The sequence shown here is derived from an EMBL/GenBank/DDBJ whole genome shotgun (WGS) entry which is preliminary data.</text>
</comment>
<name>A0A9X2QJ06_9BACT</name>
<accession>A0A9X2QJ06</accession>
<dbReference type="SUPFAM" id="SSF50331">
    <property type="entry name" value="MOP-like"/>
    <property type="match status" value="1"/>
</dbReference>
<dbReference type="AlphaFoldDB" id="A0A9X2QJ06"/>
<evidence type="ECO:0000256" key="1">
    <source>
        <dbReference type="ARBA" id="ARBA00022448"/>
    </source>
</evidence>
<dbReference type="Proteomes" id="UP001155027">
    <property type="component" value="Unassembled WGS sequence"/>
</dbReference>
<dbReference type="InterPro" id="IPR047641">
    <property type="entry name" value="ABC_transpr_MalK/UgpC-like"/>
</dbReference>
<reference evidence="8" key="1">
    <citation type="submission" date="2022-08" db="EMBL/GenBank/DDBJ databases">
        <title>Genomic Encyclopedia of Type Strains, Phase V (KMG-V): Genome sequencing to study the core and pangenomes of soil and plant-associated prokaryotes.</title>
        <authorList>
            <person name="Whitman W."/>
        </authorList>
    </citation>
    <scope>NUCLEOTIDE SEQUENCE</scope>
    <source>
        <strain evidence="7">0</strain>
        <strain evidence="8">SP2017</strain>
    </source>
</reference>
<dbReference type="EMBL" id="JANUBB010000002">
    <property type="protein sequence ID" value="MCS3950491.1"/>
    <property type="molecule type" value="Genomic_DNA"/>
</dbReference>
<dbReference type="InterPro" id="IPR003593">
    <property type="entry name" value="AAA+_ATPase"/>
</dbReference>
<gene>
    <name evidence="7" type="ORF">GGP71_000681</name>
    <name evidence="8" type="ORF">GGP83_000425</name>
</gene>
<dbReference type="GO" id="GO:0015408">
    <property type="term" value="F:ABC-type ferric iron transporter activity"/>
    <property type="evidence" value="ECO:0007669"/>
    <property type="project" value="InterPro"/>
</dbReference>
<keyword evidence="3" id="KW-0547">Nucleotide-binding</keyword>
<evidence type="ECO:0000256" key="3">
    <source>
        <dbReference type="ARBA" id="ARBA00022741"/>
    </source>
</evidence>
<dbReference type="InterPro" id="IPR012340">
    <property type="entry name" value="NA-bd_OB-fold"/>
</dbReference>
<keyword evidence="2" id="KW-1003">Cell membrane</keyword>
<dbReference type="GO" id="GO:0055052">
    <property type="term" value="C:ATP-binding cassette (ABC) transporter complex, substrate-binding subunit-containing"/>
    <property type="evidence" value="ECO:0007669"/>
    <property type="project" value="TreeGrafter"/>
</dbReference>
<dbReference type="InterPro" id="IPR008995">
    <property type="entry name" value="Mo/tungstate-bd_C_term_dom"/>
</dbReference>
<protein>
    <submittedName>
        <fullName evidence="8">ABC-type sugar transport system ATPase subunit</fullName>
    </submittedName>
</protein>
<dbReference type="Pfam" id="PF00005">
    <property type="entry name" value="ABC_tran"/>
    <property type="match status" value="1"/>
</dbReference>
<evidence type="ECO:0000256" key="2">
    <source>
        <dbReference type="ARBA" id="ARBA00022475"/>
    </source>
</evidence>
<dbReference type="GO" id="GO:0005524">
    <property type="term" value="F:ATP binding"/>
    <property type="evidence" value="ECO:0007669"/>
    <property type="project" value="UniProtKB-KW"/>
</dbReference>
<dbReference type="GeneID" id="83728381"/>
<sequence>MGIRVENLHKSFGTEQVLDGITLDIPDRSFFSVVAPTGAGKTTLLRIMAGIESADAGTVHYDGEEMTDVAVQDRSVGMVYQEFINYPSLTVRENLASPLQVSDENYSAEEIERRVQETAEMLKIDHILNNLPEEVSGGEAQRTAISRALIKEPDYLFMDEPLANLDYKLREQLRSDFERLFSEEDTTVIYATPQAGDALAMSTHIGFLHDGNIIQKALRDEIYYRPRYLPVAEYLGEPPMNIVPVTLVQEPTSTDRYFEVDDDTRIPATGFDALSPGETYHLGFRPQDMTLTENGAEASITPTLSFVETVGSTSTLHMDFQGREIYALHPNPLHLETGASISFALDPKKFYVYDPEAGDLIAAGDKIPSFS</sequence>
<proteinExistence type="predicted"/>
<evidence type="ECO:0000313" key="9">
    <source>
        <dbReference type="Proteomes" id="UP001155010"/>
    </source>
</evidence>
<dbReference type="Gene3D" id="2.40.50.140">
    <property type="entry name" value="Nucleic acid-binding proteins"/>
    <property type="match status" value="1"/>
</dbReference>
<dbReference type="PANTHER" id="PTHR43875">
    <property type="entry name" value="MALTODEXTRIN IMPORT ATP-BINDING PROTEIN MSMX"/>
    <property type="match status" value="1"/>
</dbReference>
<dbReference type="SUPFAM" id="SSF52540">
    <property type="entry name" value="P-loop containing nucleoside triphosphate hydrolases"/>
    <property type="match status" value="1"/>
</dbReference>
<dbReference type="PANTHER" id="PTHR43875:SF1">
    <property type="entry name" value="OSMOPROTECTIVE COMPOUNDS UPTAKE ATP-BINDING PROTEIN GGTA"/>
    <property type="match status" value="1"/>
</dbReference>
<feature type="domain" description="ABC transporter" evidence="6">
    <location>
        <begin position="3"/>
        <end position="235"/>
    </location>
</feature>
<dbReference type="GO" id="GO:0016887">
    <property type="term" value="F:ATP hydrolysis activity"/>
    <property type="evidence" value="ECO:0007669"/>
    <property type="project" value="InterPro"/>
</dbReference>
<evidence type="ECO:0000259" key="6">
    <source>
        <dbReference type="PROSITE" id="PS50893"/>
    </source>
</evidence>
<evidence type="ECO:0000256" key="4">
    <source>
        <dbReference type="ARBA" id="ARBA00022840"/>
    </source>
</evidence>
<dbReference type="InterPro" id="IPR003439">
    <property type="entry name" value="ABC_transporter-like_ATP-bd"/>
</dbReference>
<evidence type="ECO:0000256" key="5">
    <source>
        <dbReference type="ARBA" id="ARBA00023136"/>
    </source>
</evidence>
<dbReference type="Proteomes" id="UP001155010">
    <property type="component" value="Unassembled WGS sequence"/>
</dbReference>
<dbReference type="PROSITE" id="PS50893">
    <property type="entry name" value="ABC_TRANSPORTER_2"/>
    <property type="match status" value="1"/>
</dbReference>
<dbReference type="EMBL" id="JANUAU010000002">
    <property type="protein sequence ID" value="MCS3676774.1"/>
    <property type="molecule type" value="Genomic_DNA"/>
</dbReference>
<dbReference type="InterPro" id="IPR027417">
    <property type="entry name" value="P-loop_NTPase"/>
</dbReference>
<evidence type="ECO:0000313" key="8">
    <source>
        <dbReference type="EMBL" id="MCS3950491.1"/>
    </source>
</evidence>
<dbReference type="CDD" id="cd03259">
    <property type="entry name" value="ABC_Carb_Solutes_like"/>
    <property type="match status" value="1"/>
</dbReference>
<organism evidence="8 9">
    <name type="scientific">Salinibacter ruber</name>
    <dbReference type="NCBI Taxonomy" id="146919"/>
    <lineage>
        <taxon>Bacteria</taxon>
        <taxon>Pseudomonadati</taxon>
        <taxon>Rhodothermota</taxon>
        <taxon>Rhodothermia</taxon>
        <taxon>Rhodothermales</taxon>
        <taxon>Salinibacteraceae</taxon>
        <taxon>Salinibacter</taxon>
    </lineage>
</organism>
<dbReference type="Gene3D" id="2.40.50.100">
    <property type="match status" value="1"/>
</dbReference>
<keyword evidence="4" id="KW-0067">ATP-binding</keyword>
<evidence type="ECO:0000313" key="7">
    <source>
        <dbReference type="EMBL" id="MCS3676774.1"/>
    </source>
</evidence>
<dbReference type="Gene3D" id="3.40.50.300">
    <property type="entry name" value="P-loop containing nucleotide triphosphate hydrolases"/>
    <property type="match status" value="1"/>
</dbReference>
<keyword evidence="1" id="KW-0813">Transport</keyword>
<dbReference type="OMA" id="TQPANEF"/>
<dbReference type="SMART" id="SM00382">
    <property type="entry name" value="AAA"/>
    <property type="match status" value="1"/>
</dbReference>
<dbReference type="RefSeq" id="WP_011404220.1">
    <property type="nucleotide sequence ID" value="NZ_CALTRV010000001.1"/>
</dbReference>
<keyword evidence="8" id="KW-0762">Sugar transport</keyword>
<dbReference type="InterPro" id="IPR015853">
    <property type="entry name" value="ABC_transpr_FbpC"/>
</dbReference>